<dbReference type="InterPro" id="IPR000064">
    <property type="entry name" value="NLP_P60_dom"/>
</dbReference>
<name>A0A8S5NDG6_9CAUD</name>
<evidence type="ECO:0000256" key="4">
    <source>
        <dbReference type="ARBA" id="ARBA00022807"/>
    </source>
</evidence>
<dbReference type="Gene3D" id="3.90.1720.10">
    <property type="entry name" value="endopeptidase domain like (from Nostoc punctiforme)"/>
    <property type="match status" value="1"/>
</dbReference>
<feature type="domain" description="NlpC/P60" evidence="5">
    <location>
        <begin position="6"/>
        <end position="172"/>
    </location>
</feature>
<sequence length="219" mass="24549">MVEVMKKTNQGLVEYAKKQVGIPYVMGTNCRILTASRLHSLINTNPAKWFTKERIEQCKKWVGKVTADCQGLIEGYLNDTDKDGVVESEEGTYDTTADNAYNKATAKGAISTMDKSIIGQCVRYPGHVGVYIGNGKVIEARGFNYGVCITNLSARPWTHWYEHPEIKYKKVKRALKLTSPRMKGDDVKELQRLIGVDDDGVYGPDTDKRVNEILEVLGR</sequence>
<protein>
    <recommendedName>
        <fullName evidence="5">NlpC/P60 domain-containing protein</fullName>
    </recommendedName>
</protein>
<accession>A0A8S5NDG6</accession>
<dbReference type="Pfam" id="PF00877">
    <property type="entry name" value="NLPC_P60"/>
    <property type="match status" value="1"/>
</dbReference>
<organism evidence="6">
    <name type="scientific">Siphoviridae sp. ctQ0C17</name>
    <dbReference type="NCBI Taxonomy" id="2826325"/>
    <lineage>
        <taxon>Viruses</taxon>
        <taxon>Duplodnaviria</taxon>
        <taxon>Heunggongvirae</taxon>
        <taxon>Uroviricota</taxon>
        <taxon>Caudoviricetes</taxon>
    </lineage>
</organism>
<dbReference type="SUPFAM" id="SSF54001">
    <property type="entry name" value="Cysteine proteinases"/>
    <property type="match status" value="1"/>
</dbReference>
<keyword evidence="2" id="KW-0645">Protease</keyword>
<proteinExistence type="inferred from homology"/>
<keyword evidence="4" id="KW-0788">Thiol protease</keyword>
<keyword evidence="3" id="KW-0378">Hydrolase</keyword>
<dbReference type="InterPro" id="IPR038765">
    <property type="entry name" value="Papain-like_cys_pep_sf"/>
</dbReference>
<evidence type="ECO:0000256" key="1">
    <source>
        <dbReference type="ARBA" id="ARBA00007074"/>
    </source>
</evidence>
<evidence type="ECO:0000313" key="6">
    <source>
        <dbReference type="EMBL" id="DAD92272.1"/>
    </source>
</evidence>
<dbReference type="GO" id="GO:0001897">
    <property type="term" value="P:symbiont-mediated cytolysis of host cell"/>
    <property type="evidence" value="ECO:0007669"/>
    <property type="project" value="UniProtKB-ARBA"/>
</dbReference>
<evidence type="ECO:0000256" key="3">
    <source>
        <dbReference type="ARBA" id="ARBA00022801"/>
    </source>
</evidence>
<dbReference type="GO" id="GO:0008234">
    <property type="term" value="F:cysteine-type peptidase activity"/>
    <property type="evidence" value="ECO:0007669"/>
    <property type="project" value="UniProtKB-KW"/>
</dbReference>
<evidence type="ECO:0000256" key="2">
    <source>
        <dbReference type="ARBA" id="ARBA00022670"/>
    </source>
</evidence>
<dbReference type="EMBL" id="BK015131">
    <property type="protein sequence ID" value="DAD92272.1"/>
    <property type="molecule type" value="Genomic_DNA"/>
</dbReference>
<reference evidence="6" key="1">
    <citation type="journal article" date="2021" name="Proc. Natl. Acad. Sci. U.S.A.">
        <title>A Catalog of Tens of Thousands of Viruses from Human Metagenomes Reveals Hidden Associations with Chronic Diseases.</title>
        <authorList>
            <person name="Tisza M.J."/>
            <person name="Buck C.B."/>
        </authorList>
    </citation>
    <scope>NUCLEOTIDE SEQUENCE</scope>
    <source>
        <strain evidence="6">CtQ0C17</strain>
    </source>
</reference>
<dbReference type="PROSITE" id="PS51935">
    <property type="entry name" value="NLPC_P60"/>
    <property type="match status" value="1"/>
</dbReference>
<dbReference type="GO" id="GO:0006508">
    <property type="term" value="P:proteolysis"/>
    <property type="evidence" value="ECO:0007669"/>
    <property type="project" value="UniProtKB-KW"/>
</dbReference>
<comment type="similarity">
    <text evidence="1">Belongs to the peptidase C40 family.</text>
</comment>
<evidence type="ECO:0000259" key="5">
    <source>
        <dbReference type="PROSITE" id="PS51935"/>
    </source>
</evidence>